<feature type="region of interest" description="Disordered" evidence="2">
    <location>
        <begin position="223"/>
        <end position="245"/>
    </location>
</feature>
<keyword evidence="4" id="KW-1185">Reference proteome</keyword>
<dbReference type="PRINTS" id="PR00359">
    <property type="entry name" value="BP450"/>
</dbReference>
<evidence type="ECO:0000256" key="2">
    <source>
        <dbReference type="SAM" id="MobiDB-lite"/>
    </source>
</evidence>
<dbReference type="Gene3D" id="1.10.630.10">
    <property type="entry name" value="Cytochrome P450"/>
    <property type="match status" value="1"/>
</dbReference>
<dbReference type="SUPFAM" id="SSF48264">
    <property type="entry name" value="Cytochrome P450"/>
    <property type="match status" value="1"/>
</dbReference>
<organism evidence="3 4">
    <name type="scientific">Plantactinospora solaniradicis</name>
    <dbReference type="NCBI Taxonomy" id="1723736"/>
    <lineage>
        <taxon>Bacteria</taxon>
        <taxon>Bacillati</taxon>
        <taxon>Actinomycetota</taxon>
        <taxon>Actinomycetes</taxon>
        <taxon>Micromonosporales</taxon>
        <taxon>Micromonosporaceae</taxon>
        <taxon>Plantactinospora</taxon>
    </lineage>
</organism>
<proteinExistence type="inferred from homology"/>
<dbReference type="Proteomes" id="UP001596203">
    <property type="component" value="Unassembled WGS sequence"/>
</dbReference>
<comment type="caution">
    <text evidence="3">The sequence shown here is derived from an EMBL/GenBank/DDBJ whole genome shotgun (WGS) entry which is preliminary data.</text>
</comment>
<dbReference type="InterPro" id="IPR001128">
    <property type="entry name" value="Cyt_P450"/>
</dbReference>
<dbReference type="InterPro" id="IPR036396">
    <property type="entry name" value="Cyt_P450_sf"/>
</dbReference>
<gene>
    <name evidence="3" type="ORF">ACFP2T_07390</name>
</gene>
<accession>A0ABW1K3B3</accession>
<evidence type="ECO:0000256" key="1">
    <source>
        <dbReference type="ARBA" id="ARBA00010617"/>
    </source>
</evidence>
<comment type="similarity">
    <text evidence="1">Belongs to the cytochrome P450 family.</text>
</comment>
<name>A0ABW1K3B3_9ACTN</name>
<evidence type="ECO:0000313" key="3">
    <source>
        <dbReference type="EMBL" id="MFC6016015.1"/>
    </source>
</evidence>
<dbReference type="CDD" id="cd11029">
    <property type="entry name" value="CYP107-like"/>
    <property type="match status" value="1"/>
</dbReference>
<dbReference type="Pfam" id="PF00067">
    <property type="entry name" value="p450"/>
    <property type="match status" value="1"/>
</dbReference>
<dbReference type="InterPro" id="IPR002397">
    <property type="entry name" value="Cyt_P450_B"/>
</dbReference>
<dbReference type="RefSeq" id="WP_377418954.1">
    <property type="nucleotide sequence ID" value="NZ_JBHSPR010000007.1"/>
</dbReference>
<dbReference type="PANTHER" id="PTHR46696:SF1">
    <property type="entry name" value="CYTOCHROME P450 YJIB-RELATED"/>
    <property type="match status" value="1"/>
</dbReference>
<reference evidence="4" key="1">
    <citation type="journal article" date="2019" name="Int. J. Syst. Evol. Microbiol.">
        <title>The Global Catalogue of Microorganisms (GCM) 10K type strain sequencing project: providing services to taxonomists for standard genome sequencing and annotation.</title>
        <authorList>
            <consortium name="The Broad Institute Genomics Platform"/>
            <consortium name="The Broad Institute Genome Sequencing Center for Infectious Disease"/>
            <person name="Wu L."/>
            <person name="Ma J."/>
        </authorList>
    </citation>
    <scope>NUCLEOTIDE SEQUENCE [LARGE SCALE GENOMIC DNA]</scope>
    <source>
        <strain evidence="4">ZS-35-S2</strain>
    </source>
</reference>
<dbReference type="EMBL" id="JBHSPR010000007">
    <property type="protein sequence ID" value="MFC6016015.1"/>
    <property type="molecule type" value="Genomic_DNA"/>
</dbReference>
<evidence type="ECO:0000313" key="4">
    <source>
        <dbReference type="Proteomes" id="UP001596203"/>
    </source>
</evidence>
<protein>
    <submittedName>
        <fullName evidence="3">Cytochrome P450</fullName>
    </submittedName>
</protein>
<dbReference type="PANTHER" id="PTHR46696">
    <property type="entry name" value="P450, PUTATIVE (EUROFUNG)-RELATED"/>
    <property type="match status" value="1"/>
</dbReference>
<sequence>MTGQPDTAAPPRPSNAGALFDAAFIANPYPGFAALREAGPVHQITLPDGAKVWLVTRYADVRAGLADPRLSLNKANGDGSWKGFSLPPALDANLLNMDPPDHTRIRRLVRHAFGPQRISRLRPKVEAAAGDLLDRIAPAGKADLIAEYAGPLPVTVISDLLGVPESDRTAMRGWTDVMIAPPADDPRAGARAIMELQDFLVRLIADKRRNPGDDLLTAMIAARDDGSDDPGAATDPGNRPGGDRLSEEELTSLAFLVLFAGYENSVHVIGTGLLALLRNPEQLATVREGAEPSSAAIEELLRYEPPGTVALRRFPLTELSIGGVTIPAGATVLLCVATANRDPERFAEPDLLDVRRPDNGHLTLGHGIHYCVGAPLARLEAQIAIGAVLRRFPRLALAVEPAELSWRPSFRTRGLSSLPVTF</sequence>